<dbReference type="STRING" id="35608.A0A2U1KNN2"/>
<dbReference type="PANTHER" id="PTHR32002:SF35">
    <property type="entry name" value="PROTEIN NLP6"/>
    <property type="match status" value="1"/>
</dbReference>
<keyword evidence="2" id="KW-1185">Reference proteome</keyword>
<name>A0A2U1KNN2_ARTAN</name>
<protein>
    <submittedName>
        <fullName evidence="1">NIN-like protein</fullName>
    </submittedName>
</protein>
<accession>A0A2U1KNN2</accession>
<evidence type="ECO:0000313" key="2">
    <source>
        <dbReference type="Proteomes" id="UP000245207"/>
    </source>
</evidence>
<proteinExistence type="predicted"/>
<sequence length="221" mass="25600">MKWKDIFLEKAVPFSGEERYLNQLWVPVKEETPKRLPRSDPSYFKTIGFKLGAESVDLHNQRKIQDKIRAALKQLTFREEHVIVQFWSPHVVGMHQVLTTKDQPCGFGVTEEHLYLFRKDSEQNLYVVGNIYEDGDISPPTRVFKRGLPEWTSDLTNYSPQQYPQQDLAISYKLHGYLALPVFDSTIGLCVGVIEVLGSKKYMSFAYEVQQIHEALKVSFK</sequence>
<organism evidence="1 2">
    <name type="scientific">Artemisia annua</name>
    <name type="common">Sweet wormwood</name>
    <dbReference type="NCBI Taxonomy" id="35608"/>
    <lineage>
        <taxon>Eukaryota</taxon>
        <taxon>Viridiplantae</taxon>
        <taxon>Streptophyta</taxon>
        <taxon>Embryophyta</taxon>
        <taxon>Tracheophyta</taxon>
        <taxon>Spermatophyta</taxon>
        <taxon>Magnoliopsida</taxon>
        <taxon>eudicotyledons</taxon>
        <taxon>Gunneridae</taxon>
        <taxon>Pentapetalae</taxon>
        <taxon>asterids</taxon>
        <taxon>campanulids</taxon>
        <taxon>Asterales</taxon>
        <taxon>Asteraceae</taxon>
        <taxon>Asteroideae</taxon>
        <taxon>Anthemideae</taxon>
        <taxon>Artemisiinae</taxon>
        <taxon>Artemisia</taxon>
    </lineage>
</organism>
<reference evidence="1 2" key="1">
    <citation type="journal article" date="2018" name="Mol. Plant">
        <title>The genome of Artemisia annua provides insight into the evolution of Asteraceae family and artemisinin biosynthesis.</title>
        <authorList>
            <person name="Shen Q."/>
            <person name="Zhang L."/>
            <person name="Liao Z."/>
            <person name="Wang S."/>
            <person name="Yan T."/>
            <person name="Shi P."/>
            <person name="Liu M."/>
            <person name="Fu X."/>
            <person name="Pan Q."/>
            <person name="Wang Y."/>
            <person name="Lv Z."/>
            <person name="Lu X."/>
            <person name="Zhang F."/>
            <person name="Jiang W."/>
            <person name="Ma Y."/>
            <person name="Chen M."/>
            <person name="Hao X."/>
            <person name="Li L."/>
            <person name="Tang Y."/>
            <person name="Lv G."/>
            <person name="Zhou Y."/>
            <person name="Sun X."/>
            <person name="Brodelius P.E."/>
            <person name="Rose J.K.C."/>
            <person name="Tang K."/>
        </authorList>
    </citation>
    <scope>NUCLEOTIDE SEQUENCE [LARGE SCALE GENOMIC DNA]</scope>
    <source>
        <strain evidence="2">cv. Huhao1</strain>
        <tissue evidence="1">Leaf</tissue>
    </source>
</reference>
<comment type="caution">
    <text evidence="1">The sequence shown here is derived from an EMBL/GenBank/DDBJ whole genome shotgun (WGS) entry which is preliminary data.</text>
</comment>
<dbReference type="AlphaFoldDB" id="A0A2U1KNN2"/>
<gene>
    <name evidence="1" type="ORF">CTI12_AA582410</name>
</gene>
<dbReference type="InterPro" id="IPR045012">
    <property type="entry name" value="NLP"/>
</dbReference>
<dbReference type="PANTHER" id="PTHR32002">
    <property type="entry name" value="PROTEIN NLP8"/>
    <property type="match status" value="1"/>
</dbReference>
<dbReference type="Proteomes" id="UP000245207">
    <property type="component" value="Unassembled WGS sequence"/>
</dbReference>
<dbReference type="OrthoDB" id="1718520at2759"/>
<dbReference type="GO" id="GO:0003700">
    <property type="term" value="F:DNA-binding transcription factor activity"/>
    <property type="evidence" value="ECO:0007669"/>
    <property type="project" value="InterPro"/>
</dbReference>
<dbReference type="EMBL" id="PKPP01015752">
    <property type="protein sequence ID" value="PWA38321.1"/>
    <property type="molecule type" value="Genomic_DNA"/>
</dbReference>
<evidence type="ECO:0000313" key="1">
    <source>
        <dbReference type="EMBL" id="PWA38321.1"/>
    </source>
</evidence>